<dbReference type="EMBL" id="JBGFUD010000948">
    <property type="protein sequence ID" value="MFH4975512.1"/>
    <property type="molecule type" value="Genomic_DNA"/>
</dbReference>
<accession>A0ABD6EFR0</accession>
<keyword evidence="2" id="KW-1185">Reference proteome</keyword>
<evidence type="ECO:0000313" key="2">
    <source>
        <dbReference type="Proteomes" id="UP001608902"/>
    </source>
</evidence>
<dbReference type="InterPro" id="IPR036375">
    <property type="entry name" value="Hemopexin-like_dom_sf"/>
</dbReference>
<sequence length="217" mass="23352">MSISSAREGVEKLILADEIAVCADATVCKKSAGKNSALPLAIDAVCSVCNTLYLFHGEKVCLVKANGLVESKDVSVVFPDVAVPIYAAIHNTLNSETLIFGGDKVCRYGYDGLCFKVNSLTPLCETLSETPTGAMLSIKWGCQILFKDMKYCIFGNSWATEFEPREKFSEVLPPEPVVGVADFNGSSLIFTKNMVYAFDKQSDAVIGGGVAFSSFLK</sequence>
<evidence type="ECO:0000313" key="1">
    <source>
        <dbReference type="EMBL" id="MFH4975512.1"/>
    </source>
</evidence>
<gene>
    <name evidence="1" type="ORF">AB6A40_002221</name>
</gene>
<proteinExistence type="predicted"/>
<protein>
    <submittedName>
        <fullName evidence="1">Uncharacterized protein</fullName>
    </submittedName>
</protein>
<dbReference type="Gene3D" id="2.110.10.10">
    <property type="entry name" value="Hemopexin-like domain"/>
    <property type="match status" value="1"/>
</dbReference>
<name>A0ABD6EFR0_9BILA</name>
<dbReference type="SUPFAM" id="SSF50923">
    <property type="entry name" value="Hemopexin-like domain"/>
    <property type="match status" value="1"/>
</dbReference>
<reference evidence="1 2" key="1">
    <citation type="submission" date="2024-08" db="EMBL/GenBank/DDBJ databases">
        <title>Gnathostoma spinigerum genome.</title>
        <authorList>
            <person name="Gonzalez-Bertolin B."/>
            <person name="Monzon S."/>
            <person name="Zaballos A."/>
            <person name="Jimenez P."/>
            <person name="Dekumyoy P."/>
            <person name="Varona S."/>
            <person name="Cuesta I."/>
            <person name="Sumanam S."/>
            <person name="Adisakwattana P."/>
            <person name="Gasser R.B."/>
            <person name="Hernandez-Gonzalez A."/>
            <person name="Young N.D."/>
            <person name="Perteguer M.J."/>
        </authorList>
    </citation>
    <scope>NUCLEOTIDE SEQUENCE [LARGE SCALE GENOMIC DNA]</scope>
    <source>
        <strain evidence="1">AL3</strain>
        <tissue evidence="1">Liver</tissue>
    </source>
</reference>
<organism evidence="1 2">
    <name type="scientific">Gnathostoma spinigerum</name>
    <dbReference type="NCBI Taxonomy" id="75299"/>
    <lineage>
        <taxon>Eukaryota</taxon>
        <taxon>Metazoa</taxon>
        <taxon>Ecdysozoa</taxon>
        <taxon>Nematoda</taxon>
        <taxon>Chromadorea</taxon>
        <taxon>Rhabditida</taxon>
        <taxon>Spirurina</taxon>
        <taxon>Gnathostomatomorpha</taxon>
        <taxon>Gnathostomatoidea</taxon>
        <taxon>Gnathostomatidae</taxon>
        <taxon>Gnathostoma</taxon>
    </lineage>
</organism>
<dbReference type="AlphaFoldDB" id="A0ABD6EFR0"/>
<dbReference type="Proteomes" id="UP001608902">
    <property type="component" value="Unassembled WGS sequence"/>
</dbReference>
<comment type="caution">
    <text evidence="1">The sequence shown here is derived from an EMBL/GenBank/DDBJ whole genome shotgun (WGS) entry which is preliminary data.</text>
</comment>